<comment type="caution">
    <text evidence="7">The sequence shown here is derived from an EMBL/GenBank/DDBJ whole genome shotgun (WGS) entry which is preliminary data.</text>
</comment>
<dbReference type="NCBIfam" id="NF004398">
    <property type="entry name" value="PRK05756.1"/>
    <property type="match status" value="1"/>
</dbReference>
<dbReference type="InterPro" id="IPR004625">
    <property type="entry name" value="PyrdxlKinase"/>
</dbReference>
<feature type="domain" description="Pyridoxamine kinase/Phosphomethylpyrimidine kinase" evidence="6">
    <location>
        <begin position="90"/>
        <end position="273"/>
    </location>
</feature>
<evidence type="ECO:0000256" key="1">
    <source>
        <dbReference type="ARBA" id="ARBA00012104"/>
    </source>
</evidence>
<name>A0ABV6CAP8_9GAMM</name>
<gene>
    <name evidence="7" type="primary">pdxY</name>
    <name evidence="7" type="ORF">ACFFIT_06220</name>
</gene>
<dbReference type="EMBL" id="JBHLXE010000070">
    <property type="protein sequence ID" value="MFC0179682.1"/>
    <property type="molecule type" value="Genomic_DNA"/>
</dbReference>
<dbReference type="GO" id="GO:0008478">
    <property type="term" value="F:pyridoxal kinase activity"/>
    <property type="evidence" value="ECO:0007669"/>
    <property type="project" value="UniProtKB-EC"/>
</dbReference>
<evidence type="ECO:0000259" key="6">
    <source>
        <dbReference type="Pfam" id="PF08543"/>
    </source>
</evidence>
<keyword evidence="8" id="KW-1185">Reference proteome</keyword>
<protein>
    <recommendedName>
        <fullName evidence="1">pyridoxal kinase</fullName>
        <ecNumber evidence="1">2.7.1.35</ecNumber>
    </recommendedName>
</protein>
<organism evidence="7 8">
    <name type="scientific">Thorsellia kenyensis</name>
    <dbReference type="NCBI Taxonomy" id="1549888"/>
    <lineage>
        <taxon>Bacteria</taxon>
        <taxon>Pseudomonadati</taxon>
        <taxon>Pseudomonadota</taxon>
        <taxon>Gammaproteobacteria</taxon>
        <taxon>Enterobacterales</taxon>
        <taxon>Thorselliaceae</taxon>
        <taxon>Thorsellia</taxon>
    </lineage>
</organism>
<accession>A0ABV6CAP8</accession>
<evidence type="ECO:0000256" key="4">
    <source>
        <dbReference type="ARBA" id="ARBA00022777"/>
    </source>
</evidence>
<keyword evidence="3" id="KW-0547">Nucleotide-binding</keyword>
<keyword evidence="5" id="KW-0067">ATP-binding</keyword>
<evidence type="ECO:0000256" key="3">
    <source>
        <dbReference type="ARBA" id="ARBA00022741"/>
    </source>
</evidence>
<reference evidence="7 8" key="1">
    <citation type="submission" date="2024-09" db="EMBL/GenBank/DDBJ databases">
        <authorList>
            <person name="Sun Q."/>
            <person name="Mori K."/>
        </authorList>
    </citation>
    <scope>NUCLEOTIDE SEQUENCE [LARGE SCALE GENOMIC DNA]</scope>
    <source>
        <strain evidence="7 8">CCM 8545</strain>
    </source>
</reference>
<keyword evidence="2 7" id="KW-0808">Transferase</keyword>
<proteinExistence type="predicted"/>
<evidence type="ECO:0000256" key="2">
    <source>
        <dbReference type="ARBA" id="ARBA00022679"/>
    </source>
</evidence>
<sequence>MKTTLTTENLKSDISTPRYVLTIQSHVAYGHVGNAAATFPMQLLKIQPIVINTVQFSNHTGYGEFKGKVFSAAHIEDVLLGLEARGVLNQCNAVLSGYLGDAAIGDVILDAVKKIRQSQPQMIYLCDPVIGDVGRGVFVRPGIPEFLKTQAIMQATIITPNHFEFELIAKRTFTTVDEVILSARKLIDQSQYLEAIVITSLKLPELPNDKLETLLVTKESAFLVETPYHDLNPLPNGMGDTFSAILLSHILNQMPIHKALEHAVSSLYALVTHTKQGARDLPLIDHQTDIHLPSTLFTSQSI</sequence>
<dbReference type="Gene3D" id="3.40.1190.20">
    <property type="match status" value="1"/>
</dbReference>
<dbReference type="InterPro" id="IPR029056">
    <property type="entry name" value="Ribokinase-like"/>
</dbReference>
<dbReference type="PANTHER" id="PTHR10534">
    <property type="entry name" value="PYRIDOXAL KINASE"/>
    <property type="match status" value="1"/>
</dbReference>
<dbReference type="InterPro" id="IPR013749">
    <property type="entry name" value="PM/HMP-P_kinase-1"/>
</dbReference>
<evidence type="ECO:0000313" key="7">
    <source>
        <dbReference type="EMBL" id="MFC0179682.1"/>
    </source>
</evidence>
<evidence type="ECO:0000256" key="5">
    <source>
        <dbReference type="ARBA" id="ARBA00022840"/>
    </source>
</evidence>
<dbReference type="CDD" id="cd01173">
    <property type="entry name" value="pyridoxal_pyridoxamine_kinase"/>
    <property type="match status" value="1"/>
</dbReference>
<dbReference type="Pfam" id="PF08543">
    <property type="entry name" value="Phos_pyr_kin"/>
    <property type="match status" value="1"/>
</dbReference>
<dbReference type="SUPFAM" id="SSF53613">
    <property type="entry name" value="Ribokinase-like"/>
    <property type="match status" value="1"/>
</dbReference>
<dbReference type="Proteomes" id="UP001589758">
    <property type="component" value="Unassembled WGS sequence"/>
</dbReference>
<dbReference type="PANTHER" id="PTHR10534:SF2">
    <property type="entry name" value="PYRIDOXAL KINASE"/>
    <property type="match status" value="1"/>
</dbReference>
<dbReference type="RefSeq" id="WP_385876783.1">
    <property type="nucleotide sequence ID" value="NZ_JBHLXE010000070.1"/>
</dbReference>
<dbReference type="NCBIfam" id="TIGR00687">
    <property type="entry name" value="pyridox_kin"/>
    <property type="match status" value="1"/>
</dbReference>
<evidence type="ECO:0000313" key="8">
    <source>
        <dbReference type="Proteomes" id="UP001589758"/>
    </source>
</evidence>
<dbReference type="EC" id="2.7.1.35" evidence="1"/>
<keyword evidence="4 7" id="KW-0418">Kinase</keyword>